<gene>
    <name evidence="2" type="ORF">V1478_004085</name>
</gene>
<dbReference type="EMBL" id="JAUDFV010000074">
    <property type="protein sequence ID" value="KAL2734387.1"/>
    <property type="molecule type" value="Genomic_DNA"/>
</dbReference>
<name>A0ABD2BNN4_VESSQ</name>
<dbReference type="AlphaFoldDB" id="A0ABD2BNN4"/>
<evidence type="ECO:0000313" key="2">
    <source>
        <dbReference type="EMBL" id="KAL2734387.1"/>
    </source>
</evidence>
<dbReference type="InterPro" id="IPR056457">
    <property type="entry name" value="DOP1_C"/>
</dbReference>
<dbReference type="PANTHER" id="PTHR14042">
    <property type="entry name" value="DOPEY-RELATED"/>
    <property type="match status" value="1"/>
</dbReference>
<sequence>MNLIGVGTSVVRAVISVLDSSWAINASNGLQAHGHPHWLQLQLAAAKLLDLVLLLPAHRLPQFQMYRWAFVGDAAVGCSNNNNLSSDFVPHITRIAKLMDNKYKQELPVSQITPGELILTSNSIRSLQDLHHFFTRLSRKSNNICAPINNTQLESVIEQDFLEKMPAVPAR</sequence>
<dbReference type="PANTHER" id="PTHR14042:SF24">
    <property type="entry name" value="PROTEIN DOPEY-1 HOMOLOG"/>
    <property type="match status" value="1"/>
</dbReference>
<evidence type="ECO:0000313" key="3">
    <source>
        <dbReference type="Proteomes" id="UP001607302"/>
    </source>
</evidence>
<feature type="domain" description="DOP1-like C-terminal" evidence="1">
    <location>
        <begin position="38"/>
        <end position="138"/>
    </location>
</feature>
<comment type="caution">
    <text evidence="2">The sequence shown here is derived from an EMBL/GenBank/DDBJ whole genome shotgun (WGS) entry which is preliminary data.</text>
</comment>
<evidence type="ECO:0000259" key="1">
    <source>
        <dbReference type="Pfam" id="PF24598"/>
    </source>
</evidence>
<protein>
    <submittedName>
        <fullName evidence="2">Protein dopey-1 isoform X1</fullName>
    </submittedName>
</protein>
<dbReference type="Proteomes" id="UP001607302">
    <property type="component" value="Unassembled WGS sequence"/>
</dbReference>
<reference evidence="2 3" key="1">
    <citation type="journal article" date="2024" name="Ann. Entomol. Soc. Am.">
        <title>Genomic analyses of the southern and eastern yellowjacket wasps (Hymenoptera: Vespidae) reveal evolutionary signatures of social life.</title>
        <authorList>
            <person name="Catto M.A."/>
            <person name="Caine P.B."/>
            <person name="Orr S.E."/>
            <person name="Hunt B.G."/>
            <person name="Goodisman M.A.D."/>
        </authorList>
    </citation>
    <scope>NUCLEOTIDE SEQUENCE [LARGE SCALE GENOMIC DNA]</scope>
    <source>
        <strain evidence="2">233</strain>
        <tissue evidence="2">Head and thorax</tissue>
    </source>
</reference>
<keyword evidence="3" id="KW-1185">Reference proteome</keyword>
<organism evidence="2 3">
    <name type="scientific">Vespula squamosa</name>
    <name type="common">Southern yellow jacket</name>
    <name type="synonym">Wasp</name>
    <dbReference type="NCBI Taxonomy" id="30214"/>
    <lineage>
        <taxon>Eukaryota</taxon>
        <taxon>Metazoa</taxon>
        <taxon>Ecdysozoa</taxon>
        <taxon>Arthropoda</taxon>
        <taxon>Hexapoda</taxon>
        <taxon>Insecta</taxon>
        <taxon>Pterygota</taxon>
        <taxon>Neoptera</taxon>
        <taxon>Endopterygota</taxon>
        <taxon>Hymenoptera</taxon>
        <taxon>Apocrita</taxon>
        <taxon>Aculeata</taxon>
        <taxon>Vespoidea</taxon>
        <taxon>Vespidae</taxon>
        <taxon>Vespinae</taxon>
        <taxon>Vespula</taxon>
    </lineage>
</organism>
<accession>A0ABD2BNN4</accession>
<proteinExistence type="predicted"/>
<dbReference type="Pfam" id="PF24598">
    <property type="entry name" value="DOP1_C"/>
    <property type="match status" value="1"/>
</dbReference>
<dbReference type="InterPro" id="IPR040314">
    <property type="entry name" value="DOP1"/>
</dbReference>